<keyword evidence="6 8" id="KW-1133">Transmembrane helix</keyword>
<evidence type="ECO:0000256" key="7">
    <source>
        <dbReference type="ARBA" id="ARBA00023136"/>
    </source>
</evidence>
<keyword evidence="5 8" id="KW-0812">Transmembrane</keyword>
<dbReference type="PANTHER" id="PTHR43848">
    <property type="entry name" value="PUTRESCINE TRANSPORT SYSTEM PERMEASE PROTEIN POTI"/>
    <property type="match status" value="1"/>
</dbReference>
<dbReference type="PANTHER" id="PTHR43848:SF2">
    <property type="entry name" value="PUTRESCINE TRANSPORT SYSTEM PERMEASE PROTEIN POTI"/>
    <property type="match status" value="1"/>
</dbReference>
<evidence type="ECO:0000256" key="2">
    <source>
        <dbReference type="ARBA" id="ARBA00007069"/>
    </source>
</evidence>
<evidence type="ECO:0000256" key="1">
    <source>
        <dbReference type="ARBA" id="ARBA00004651"/>
    </source>
</evidence>
<evidence type="ECO:0000256" key="6">
    <source>
        <dbReference type="ARBA" id="ARBA00022989"/>
    </source>
</evidence>
<evidence type="ECO:0000313" key="9">
    <source>
        <dbReference type="EMBL" id="CAB4784673.1"/>
    </source>
</evidence>
<evidence type="ECO:0000256" key="5">
    <source>
        <dbReference type="ARBA" id="ARBA00022692"/>
    </source>
</evidence>
<organism evidence="9">
    <name type="scientific">freshwater metagenome</name>
    <dbReference type="NCBI Taxonomy" id="449393"/>
    <lineage>
        <taxon>unclassified sequences</taxon>
        <taxon>metagenomes</taxon>
        <taxon>ecological metagenomes</taxon>
    </lineage>
</organism>
<gene>
    <name evidence="9" type="ORF">UFOPK2958_00763</name>
</gene>
<comment type="similarity">
    <text evidence="2">Belongs to the binding-protein-dependent transport system permease family. CysTW subfamily.</text>
</comment>
<dbReference type="InterPro" id="IPR051789">
    <property type="entry name" value="Bact_Polyamine_Transport"/>
</dbReference>
<evidence type="ECO:0000256" key="8">
    <source>
        <dbReference type="SAM" id="Phobius"/>
    </source>
</evidence>
<feature type="transmembrane region" description="Helical" evidence="8">
    <location>
        <begin position="50"/>
        <end position="73"/>
    </location>
</feature>
<proteinExistence type="inferred from homology"/>
<sequence>MPMIMPGVLAGAMMAFALSLDDFVVSNFVSGTTLPFPVWVYGATRMGVPPQVFVFGTIIFLLGAAGAIGSLVLSRRGMKRS</sequence>
<keyword evidence="7 8" id="KW-0472">Membrane</keyword>
<dbReference type="InterPro" id="IPR035906">
    <property type="entry name" value="MetI-like_sf"/>
</dbReference>
<keyword evidence="3" id="KW-0813">Transport</keyword>
<keyword evidence="4" id="KW-1003">Cell membrane</keyword>
<reference evidence="9" key="1">
    <citation type="submission" date="2020-05" db="EMBL/GenBank/DDBJ databases">
        <authorList>
            <person name="Chiriac C."/>
            <person name="Salcher M."/>
            <person name="Ghai R."/>
            <person name="Kavagutti S V."/>
        </authorList>
    </citation>
    <scope>NUCLEOTIDE SEQUENCE</scope>
</reference>
<protein>
    <submittedName>
        <fullName evidence="9">Unannotated protein</fullName>
    </submittedName>
</protein>
<evidence type="ECO:0000256" key="4">
    <source>
        <dbReference type="ARBA" id="ARBA00022475"/>
    </source>
</evidence>
<dbReference type="EMBL" id="CAFAAB010000076">
    <property type="protein sequence ID" value="CAB4784673.1"/>
    <property type="molecule type" value="Genomic_DNA"/>
</dbReference>
<dbReference type="AlphaFoldDB" id="A0A6J6WN27"/>
<dbReference type="GO" id="GO:0005886">
    <property type="term" value="C:plasma membrane"/>
    <property type="evidence" value="ECO:0007669"/>
    <property type="project" value="UniProtKB-SubCell"/>
</dbReference>
<evidence type="ECO:0000256" key="3">
    <source>
        <dbReference type="ARBA" id="ARBA00022448"/>
    </source>
</evidence>
<name>A0A6J6WN27_9ZZZZ</name>
<comment type="subcellular location">
    <subcellularLocation>
        <location evidence="1">Cell membrane</location>
        <topology evidence="1">Multi-pass membrane protein</topology>
    </subcellularLocation>
</comment>
<dbReference type="SUPFAM" id="SSF161098">
    <property type="entry name" value="MetI-like"/>
    <property type="match status" value="1"/>
</dbReference>
<dbReference type="Gene3D" id="1.10.3720.10">
    <property type="entry name" value="MetI-like"/>
    <property type="match status" value="1"/>
</dbReference>
<accession>A0A6J6WN27</accession>